<evidence type="ECO:0000313" key="3">
    <source>
        <dbReference type="Proteomes" id="UP001196565"/>
    </source>
</evidence>
<gene>
    <name evidence="2" type="ORF">KPL78_10420</name>
</gene>
<accession>A0ABS7A7J0</accession>
<evidence type="ECO:0000256" key="1">
    <source>
        <dbReference type="SAM" id="MobiDB-lite"/>
    </source>
</evidence>
<evidence type="ECO:0008006" key="4">
    <source>
        <dbReference type="Google" id="ProtNLM"/>
    </source>
</evidence>
<dbReference type="Proteomes" id="UP001196565">
    <property type="component" value="Unassembled WGS sequence"/>
</dbReference>
<feature type="region of interest" description="Disordered" evidence="1">
    <location>
        <begin position="194"/>
        <end position="219"/>
    </location>
</feature>
<proteinExistence type="predicted"/>
<feature type="compositionally biased region" description="Low complexity" evidence="1">
    <location>
        <begin position="204"/>
        <end position="219"/>
    </location>
</feature>
<comment type="caution">
    <text evidence="2">The sequence shown here is derived from an EMBL/GenBank/DDBJ whole genome shotgun (WGS) entry which is preliminary data.</text>
</comment>
<reference evidence="2 3" key="1">
    <citation type="submission" date="2021-07" db="EMBL/GenBank/DDBJ databases">
        <authorList>
            <person name="So Y."/>
        </authorList>
    </citation>
    <scope>NUCLEOTIDE SEQUENCE [LARGE SCALE GENOMIC DNA]</scope>
    <source>
        <strain evidence="2 3">HJA6</strain>
    </source>
</reference>
<evidence type="ECO:0000313" key="2">
    <source>
        <dbReference type="EMBL" id="MBW6398263.1"/>
    </source>
</evidence>
<name>A0ABS7A7J0_9PROT</name>
<dbReference type="EMBL" id="JAHYBZ010000003">
    <property type="protein sequence ID" value="MBW6398263.1"/>
    <property type="molecule type" value="Genomic_DNA"/>
</dbReference>
<organism evidence="2 3">
    <name type="scientific">Roseomonas alba</name>
    <dbReference type="NCBI Taxonomy" id="2846776"/>
    <lineage>
        <taxon>Bacteria</taxon>
        <taxon>Pseudomonadati</taxon>
        <taxon>Pseudomonadota</taxon>
        <taxon>Alphaproteobacteria</taxon>
        <taxon>Acetobacterales</taxon>
        <taxon>Roseomonadaceae</taxon>
        <taxon>Roseomonas</taxon>
    </lineage>
</organism>
<protein>
    <recommendedName>
        <fullName evidence="4">Lipoprotein</fullName>
    </recommendedName>
</protein>
<keyword evidence="3" id="KW-1185">Reference proteome</keyword>
<sequence length="219" mass="23089">MLFLSGCATAALNAALRAAHPGPPWNGEVAVATDPPGAQCSVHRGDRVVAEVAASPGTVTLPRSYAVLEVRCRADGYLETAEVMRPSDDPAVFRMAPNGIIGATATIISAASARTMRYPGEVTIAMVPATFPDEETRTRFFETRRQAIIASRAAQLALADERCRAQPDSTCDPAGLVMRQEQEQDLSRLDRMAEQARVGASDPVAAATSAPEVAAVAAR</sequence>